<sequence length="1389" mass="148923">MTANADRAGLRPERVAEVIVAAPDGGMGRRGSGFLVAPGKVLTAAHVVEGATNLRVRFQADRPGERTVEARVAWRNEDIDIAVLASACPDDDSDPAPTSVRYGRVGDHDAVLRCTALGFPRFKLRTDDGGSRFRDAEHADATCAVLSNRREGTLDLRIASPPADDPDPERDAWEGMSGAAVFAGGRLVGVVTRHHRSEGPGRIAASRVDRWAEKLSVTQLGELESELGCTLSPSALPDAVPATKLDLIQEVYRAQLADIAPKELTDREVELRDLVEFCGGPAEYRWLQGPPWAGKTALAAWFALHPPRGVVPVWFFITARYASQSDSDAYTAALIDQLATIAGREPARHGTPTARDGERRLLLREAAERVAEQGGTLLLVVDGLDEDQSREPGGTGTSIASLLPERLPPNLRVLVTSRPSPGIPPDIKGSHPLRQCPPVELSATDAARHTEYEAKYDLQRALSGDQLERDVVGLLTAARGTLSTGDLCELTGGSDYTLRRRLGSVFGRILRLRGGGSDSGGDVTMYMTSRGYLFAHETLLSAAQDELGRDVDAYAEKVHGWAEKYRGLGWPESTPPYLLQPYGRLVTLLRDTRRAAALATDRRRHDRMREATGSDAACLAEISAAREAVRGDTPEDLGTAMALAAVGDLLARRNESLHPAIPAVYARLGRVRHAIGLARSVFETGDRAQAMAGVARALAEAGDRRARSLAEEGVRLAEQETGGGSRSGALTTRGALATVLALLGQETEAVKGLRELHRLHEKSRDLAPVLCEGLITTAEAVREPALAAELLGLAEATAEGMYHMPNRIRVLVNLAEAWSARGLPESAKSANRLYGSVVELACRHTDDSGNLLAMAAHALHGVRPAEADRLISLVEGKLSGPFGALIAETATYSATFVHVVAGRLEDAEQIARDESRASSVVRDQDADYWYSPWMLVAEGWARRGCVYEAWAALLSGELFPDGDGETIGRIVALLVESGAVEQLEALLLDGGGFEPPDMAWDNAEALAVLAGQVAEDDPQRSMALLRAAEHGLRPGHERLSTVQQERFAAFAGALAAAGRLNDAEWLLEDIDDPDACVWGCAALSLAVAREHPNRALELAERSVERGRRTELSWIYTLSVNAVQALAWAGAGQRVAEVIEELAGGDGPPKGFDHHRARGEAAAGLWAHDPEMAGRLVDEALPDPGHAYPTPLAHLLAAVGPYDHERGARIREALLDLEHHHDPRDDYGVLYSLLTATSDPVGARRRLAAWSASSGAVYLPEALETGGGAVAHAALGDHETAWTLARQAVDEERRAEAFAHLAAYVACVPADRLPVPLHEDTFNITALARRLATLLAPPSSGPDLPQARALLSEALTPDGWHHAAPVLAAIDPEAVFRVRDVLFAYLGLTV</sequence>
<accession>A0A918YX22</accession>
<evidence type="ECO:0000313" key="3">
    <source>
        <dbReference type="Proteomes" id="UP000603227"/>
    </source>
</evidence>
<dbReference type="EMBL" id="BNAT01000014">
    <property type="protein sequence ID" value="GHE27417.1"/>
    <property type="molecule type" value="Genomic_DNA"/>
</dbReference>
<reference evidence="2" key="1">
    <citation type="journal article" date="2014" name="Int. J. Syst. Evol. Microbiol.">
        <title>Complete genome sequence of Corynebacterium casei LMG S-19264T (=DSM 44701T), isolated from a smear-ripened cheese.</title>
        <authorList>
            <consortium name="US DOE Joint Genome Institute (JGI-PGF)"/>
            <person name="Walter F."/>
            <person name="Albersmeier A."/>
            <person name="Kalinowski J."/>
            <person name="Ruckert C."/>
        </authorList>
    </citation>
    <scope>NUCLEOTIDE SEQUENCE</scope>
    <source>
        <strain evidence="2">CGMCC 4.7403</strain>
    </source>
</reference>
<dbReference type="Pfam" id="PF05729">
    <property type="entry name" value="NACHT"/>
    <property type="match status" value="1"/>
</dbReference>
<dbReference type="Gene3D" id="1.25.40.10">
    <property type="entry name" value="Tetratricopeptide repeat domain"/>
    <property type="match status" value="1"/>
</dbReference>
<gene>
    <name evidence="2" type="ORF">GCM10017771_42080</name>
</gene>
<reference evidence="2" key="2">
    <citation type="submission" date="2020-09" db="EMBL/GenBank/DDBJ databases">
        <authorList>
            <person name="Sun Q."/>
            <person name="Zhou Y."/>
        </authorList>
    </citation>
    <scope>NUCLEOTIDE SEQUENCE</scope>
    <source>
        <strain evidence="2">CGMCC 4.7403</strain>
    </source>
</reference>
<proteinExistence type="predicted"/>
<evidence type="ECO:0000313" key="2">
    <source>
        <dbReference type="EMBL" id="GHE27417.1"/>
    </source>
</evidence>
<comment type="caution">
    <text evidence="2">The sequence shown here is derived from an EMBL/GenBank/DDBJ whole genome shotgun (WGS) entry which is preliminary data.</text>
</comment>
<dbReference type="Gene3D" id="3.40.50.300">
    <property type="entry name" value="P-loop containing nucleotide triphosphate hydrolases"/>
    <property type="match status" value="1"/>
</dbReference>
<dbReference type="Proteomes" id="UP000603227">
    <property type="component" value="Unassembled WGS sequence"/>
</dbReference>
<dbReference type="RefSeq" id="WP_189784023.1">
    <property type="nucleotide sequence ID" value="NZ_BNAT01000014.1"/>
</dbReference>
<keyword evidence="3" id="KW-1185">Reference proteome</keyword>
<dbReference type="InterPro" id="IPR007111">
    <property type="entry name" value="NACHT_NTPase"/>
</dbReference>
<dbReference type="Gene3D" id="2.40.10.10">
    <property type="entry name" value="Trypsin-like serine proteases"/>
    <property type="match status" value="1"/>
</dbReference>
<dbReference type="SUPFAM" id="SSF50494">
    <property type="entry name" value="Trypsin-like serine proteases"/>
    <property type="match status" value="1"/>
</dbReference>
<dbReference type="InterPro" id="IPR027417">
    <property type="entry name" value="P-loop_NTPase"/>
</dbReference>
<dbReference type="Pfam" id="PF13365">
    <property type="entry name" value="Trypsin_2"/>
    <property type="match status" value="1"/>
</dbReference>
<feature type="domain" description="NACHT" evidence="1">
    <location>
        <begin position="283"/>
        <end position="420"/>
    </location>
</feature>
<evidence type="ECO:0000259" key="1">
    <source>
        <dbReference type="PROSITE" id="PS50837"/>
    </source>
</evidence>
<organism evidence="2 3">
    <name type="scientific">Streptomyces capitiformicae</name>
    <dbReference type="NCBI Taxonomy" id="2014920"/>
    <lineage>
        <taxon>Bacteria</taxon>
        <taxon>Bacillati</taxon>
        <taxon>Actinomycetota</taxon>
        <taxon>Actinomycetes</taxon>
        <taxon>Kitasatosporales</taxon>
        <taxon>Streptomycetaceae</taxon>
        <taxon>Streptomyces</taxon>
    </lineage>
</organism>
<protein>
    <recommendedName>
        <fullName evidence="1">NACHT domain-containing protein</fullName>
    </recommendedName>
</protein>
<dbReference type="InterPro" id="IPR011990">
    <property type="entry name" value="TPR-like_helical_dom_sf"/>
</dbReference>
<dbReference type="InterPro" id="IPR009003">
    <property type="entry name" value="Peptidase_S1_PA"/>
</dbReference>
<dbReference type="PROSITE" id="PS50837">
    <property type="entry name" value="NACHT"/>
    <property type="match status" value="1"/>
</dbReference>
<name>A0A918YX22_9ACTN</name>
<dbReference type="InterPro" id="IPR043504">
    <property type="entry name" value="Peptidase_S1_PA_chymotrypsin"/>
</dbReference>